<proteinExistence type="predicted"/>
<feature type="compositionally biased region" description="Low complexity" evidence="5">
    <location>
        <begin position="455"/>
        <end position="535"/>
    </location>
</feature>
<dbReference type="PANTHER" id="PTHR43289">
    <property type="entry name" value="MITOGEN-ACTIVATED PROTEIN KINASE KINASE KINASE 20-RELATED"/>
    <property type="match status" value="1"/>
</dbReference>
<dbReference type="CDD" id="cd14014">
    <property type="entry name" value="STKc_PknB_like"/>
    <property type="match status" value="1"/>
</dbReference>
<feature type="compositionally biased region" description="Low complexity" evidence="5">
    <location>
        <begin position="384"/>
        <end position="396"/>
    </location>
</feature>
<reference evidence="7 8" key="1">
    <citation type="submission" date="2020-04" db="EMBL/GenBank/DDBJ databases">
        <title>Draft genome of Pyxidicoccus fallax type strain.</title>
        <authorList>
            <person name="Whitworth D.E."/>
        </authorList>
    </citation>
    <scope>NUCLEOTIDE SEQUENCE [LARGE SCALE GENOMIC DNA]</scope>
    <source>
        <strain evidence="7 8">DSM 14698</strain>
    </source>
</reference>
<feature type="region of interest" description="Disordered" evidence="5">
    <location>
        <begin position="455"/>
        <end position="571"/>
    </location>
</feature>
<evidence type="ECO:0000256" key="4">
    <source>
        <dbReference type="ARBA" id="ARBA00022840"/>
    </source>
</evidence>
<dbReference type="GO" id="GO:0005524">
    <property type="term" value="F:ATP binding"/>
    <property type="evidence" value="ECO:0007669"/>
    <property type="project" value="UniProtKB-KW"/>
</dbReference>
<dbReference type="InterPro" id="IPR000719">
    <property type="entry name" value="Prot_kinase_dom"/>
</dbReference>
<dbReference type="PANTHER" id="PTHR43289:SF6">
    <property type="entry name" value="SERINE_THREONINE-PROTEIN KINASE NEKL-3"/>
    <property type="match status" value="1"/>
</dbReference>
<dbReference type="RefSeq" id="WP_169349841.1">
    <property type="nucleotide sequence ID" value="NZ_JABBJJ010000258.1"/>
</dbReference>
<dbReference type="Gene3D" id="3.30.200.20">
    <property type="entry name" value="Phosphorylase Kinase, domain 1"/>
    <property type="match status" value="1"/>
</dbReference>
<keyword evidence="8" id="KW-1185">Reference proteome</keyword>
<dbReference type="NCBIfam" id="NF033768">
    <property type="entry name" value="myxo_SS_tail"/>
    <property type="match status" value="1"/>
</dbReference>
<dbReference type="AlphaFoldDB" id="A0A848LRR6"/>
<evidence type="ECO:0000256" key="5">
    <source>
        <dbReference type="SAM" id="MobiDB-lite"/>
    </source>
</evidence>
<comment type="caution">
    <text evidence="7">The sequence shown here is derived from an EMBL/GenBank/DDBJ whole genome shotgun (WGS) entry which is preliminary data.</text>
</comment>
<keyword evidence="1" id="KW-0808">Transferase</keyword>
<dbReference type="InterPro" id="IPR011009">
    <property type="entry name" value="Kinase-like_dom_sf"/>
</dbReference>
<evidence type="ECO:0000313" key="7">
    <source>
        <dbReference type="EMBL" id="NMO20628.1"/>
    </source>
</evidence>
<evidence type="ECO:0000256" key="1">
    <source>
        <dbReference type="ARBA" id="ARBA00022679"/>
    </source>
</evidence>
<evidence type="ECO:0000259" key="6">
    <source>
        <dbReference type="PROSITE" id="PS50011"/>
    </source>
</evidence>
<dbReference type="InterPro" id="IPR049806">
    <property type="entry name" value="MasK-like_C"/>
</dbReference>
<dbReference type="EMBL" id="JABBJJ010000258">
    <property type="protein sequence ID" value="NMO20628.1"/>
    <property type="molecule type" value="Genomic_DNA"/>
</dbReference>
<organism evidence="7 8">
    <name type="scientific">Pyxidicoccus fallax</name>
    <dbReference type="NCBI Taxonomy" id="394095"/>
    <lineage>
        <taxon>Bacteria</taxon>
        <taxon>Pseudomonadati</taxon>
        <taxon>Myxococcota</taxon>
        <taxon>Myxococcia</taxon>
        <taxon>Myxococcales</taxon>
        <taxon>Cystobacterineae</taxon>
        <taxon>Myxococcaceae</taxon>
        <taxon>Pyxidicoccus</taxon>
    </lineage>
</organism>
<gene>
    <name evidence="7" type="ORF">HG543_38070</name>
</gene>
<dbReference type="GO" id="GO:0004674">
    <property type="term" value="F:protein serine/threonine kinase activity"/>
    <property type="evidence" value="ECO:0007669"/>
    <property type="project" value="TreeGrafter"/>
</dbReference>
<keyword evidence="4" id="KW-0067">ATP-binding</keyword>
<keyword evidence="2" id="KW-0547">Nucleotide-binding</keyword>
<dbReference type="InterPro" id="IPR008266">
    <property type="entry name" value="Tyr_kinase_AS"/>
</dbReference>
<dbReference type="PROSITE" id="PS00109">
    <property type="entry name" value="PROTEIN_KINASE_TYR"/>
    <property type="match status" value="1"/>
</dbReference>
<evidence type="ECO:0000256" key="3">
    <source>
        <dbReference type="ARBA" id="ARBA00022777"/>
    </source>
</evidence>
<keyword evidence="3 7" id="KW-0418">Kinase</keyword>
<protein>
    <submittedName>
        <fullName evidence="7">Protein kinase</fullName>
    </submittedName>
</protein>
<feature type="domain" description="Protein kinase" evidence="6">
    <location>
        <begin position="25"/>
        <end position="300"/>
    </location>
</feature>
<dbReference type="Proteomes" id="UP000518300">
    <property type="component" value="Unassembled WGS sequence"/>
</dbReference>
<name>A0A848LRR6_9BACT</name>
<evidence type="ECO:0000256" key="2">
    <source>
        <dbReference type="ARBA" id="ARBA00022741"/>
    </source>
</evidence>
<dbReference type="PROSITE" id="PS50011">
    <property type="entry name" value="PROTEIN_KINASE_DOM"/>
    <property type="match status" value="1"/>
</dbReference>
<dbReference type="SUPFAM" id="SSF56112">
    <property type="entry name" value="Protein kinase-like (PK-like)"/>
    <property type="match status" value="1"/>
</dbReference>
<dbReference type="Pfam" id="PF00069">
    <property type="entry name" value="Pkinase"/>
    <property type="match status" value="1"/>
</dbReference>
<dbReference type="Gene3D" id="1.10.510.10">
    <property type="entry name" value="Transferase(Phosphotransferase) domain 1"/>
    <property type="match status" value="1"/>
</dbReference>
<feature type="region of interest" description="Disordered" evidence="5">
    <location>
        <begin position="347"/>
        <end position="409"/>
    </location>
</feature>
<accession>A0A848LRR6</accession>
<evidence type="ECO:0000313" key="8">
    <source>
        <dbReference type="Proteomes" id="UP000518300"/>
    </source>
</evidence>
<sequence>MTPTQTTRPIPEVASAPLLQPYGQYVLVRKLAEGGMAEIFLAKLLGADGFERNVVIKRMLPHLSSNADFVEMFRDEARLAAKLSHPNIVQIHELGFTEGCYYICMEYLAGEDFSTTLRLAGRRRHYVPYPVVLRVLIDAARGLHYAHEFCNEAGQPLNVVHRDISPSNLYLTYQGQVKVLDFGIAKAESRLVNTRTGVVKGKYMYMAPEQAKGQEVDRRADVFALGVSLFEALTHVRPFSRENDLAVLNALLQGEFKRPRELRADLPEELEAIILKAMAYKPEDRYPTAEAFAEDLEAFLGENLSASGPSQLAAFLRGHFGEERFTERTRIPTLATLTATHGVEGAPAQASGAEPLNGTDVYGGRPRSSESPTAALAVRPSRPSVPAGVGAVAAGPQIPSGATSGLPASGGRRWRMLVVGLAGGMLLAGAAVMGYVRLQQLPSIVPEMKASGPVAPAPVGSPGTGTAAPAGATQGAPVGGTVAAAPGAGTPAAQAQGNVTGDTATAPGAGTSAAQGTPVGEAAVAPGAGAPEAAPAGGGLVANAMRAGTETEEAGESGPSRKPAPEPRVTGTKKLVTLGIEDIQRVVSRGRARITGCFERFKADLPSTQGEVQVQLTIASSGKVQAGTRGPLASSGVGRCLETQAEKLRFPAHRDQEVTVVMPFSWRVTQ</sequence>